<dbReference type="PANTHER" id="PTHR43772">
    <property type="entry name" value="ENDO-1,4-BETA-XYLANASE"/>
    <property type="match status" value="1"/>
</dbReference>
<sequence length="310" mass="35259">MSCISLHSIRANEPESKPIVSKVPFGDPFIMLWQGKYYAYGTLSPDGIAVYVSDDLTTWTAPEGISKGLALNKSDVWADRWFWAPEVYAVNGKFYMYYSADEHICVATSDSPLGPFRQEIKKPMLETEKSIDNSLFIDDDGTPYLFFVRFNDGNNVWMVQLEKNLIDLKPETLRHCIHVSQPWEEIWPRVNEGPFVIKQNGVYFMTYSANSYESPFYGIGVATATNIHGPWIKSETNPALQKPGDLVGIGHNALFTGKDGKLRIVFHAHNSTTKIHPRNMYISTVRFETKDGKEKMVIDKNYLTPTLKKQ</sequence>
<gene>
    <name evidence="9" type="ORF">AQPE_1942</name>
</gene>
<dbReference type="AlphaFoldDB" id="A0A5K7S8G7"/>
<keyword evidence="3 8" id="KW-0378">Hydrolase</keyword>
<comment type="similarity">
    <text evidence="1 8">Belongs to the glycosyl hydrolase 43 family.</text>
</comment>
<dbReference type="InterPro" id="IPR006710">
    <property type="entry name" value="Glyco_hydro_43"/>
</dbReference>
<evidence type="ECO:0000256" key="4">
    <source>
        <dbReference type="ARBA" id="ARBA00023277"/>
    </source>
</evidence>
<dbReference type="Proteomes" id="UP001193389">
    <property type="component" value="Chromosome"/>
</dbReference>
<evidence type="ECO:0000313" key="9">
    <source>
        <dbReference type="EMBL" id="BBE17785.1"/>
    </source>
</evidence>
<keyword evidence="4" id="KW-0119">Carbohydrate metabolism</keyword>
<dbReference type="Pfam" id="PF04616">
    <property type="entry name" value="Glyco_hydro_43"/>
    <property type="match status" value="1"/>
</dbReference>
<dbReference type="EMBL" id="AP018694">
    <property type="protein sequence ID" value="BBE17785.1"/>
    <property type="molecule type" value="Genomic_DNA"/>
</dbReference>
<dbReference type="SUPFAM" id="SSF75005">
    <property type="entry name" value="Arabinanase/levansucrase/invertase"/>
    <property type="match status" value="1"/>
</dbReference>
<name>A0A5K7S8G7_9BACT</name>
<feature type="site" description="Important for catalytic activity, responsible for pKa modulation of the active site Glu and correct orientation of both the proton donor and substrate" evidence="7">
    <location>
        <position position="132"/>
    </location>
</feature>
<dbReference type="KEGG" id="anf:AQPE_1942"/>
<evidence type="ECO:0000313" key="10">
    <source>
        <dbReference type="Proteomes" id="UP001193389"/>
    </source>
</evidence>
<dbReference type="PANTHER" id="PTHR43772:SF2">
    <property type="entry name" value="PUTATIVE (AFU_ORTHOLOGUE AFUA_2G04480)-RELATED"/>
    <property type="match status" value="1"/>
</dbReference>
<evidence type="ECO:0000256" key="1">
    <source>
        <dbReference type="ARBA" id="ARBA00009865"/>
    </source>
</evidence>
<dbReference type="GO" id="GO:0004553">
    <property type="term" value="F:hydrolase activity, hydrolyzing O-glycosyl compounds"/>
    <property type="evidence" value="ECO:0007669"/>
    <property type="project" value="InterPro"/>
</dbReference>
<feature type="active site" description="Proton donor" evidence="6">
    <location>
        <position position="192"/>
    </location>
</feature>
<feature type="active site" description="Proton acceptor" evidence="6">
    <location>
        <position position="27"/>
    </location>
</feature>
<dbReference type="CDD" id="cd08991">
    <property type="entry name" value="GH43_HoAraf43-like"/>
    <property type="match status" value="1"/>
</dbReference>
<accession>A0A5K7S8G7</accession>
<dbReference type="Gene3D" id="2.115.10.20">
    <property type="entry name" value="Glycosyl hydrolase domain, family 43"/>
    <property type="match status" value="1"/>
</dbReference>
<evidence type="ECO:0000256" key="2">
    <source>
        <dbReference type="ARBA" id="ARBA00022651"/>
    </source>
</evidence>
<organism evidence="9 10">
    <name type="scientific">Aquipluma nitroreducens</name>
    <dbReference type="NCBI Taxonomy" id="2010828"/>
    <lineage>
        <taxon>Bacteria</taxon>
        <taxon>Pseudomonadati</taxon>
        <taxon>Bacteroidota</taxon>
        <taxon>Bacteroidia</taxon>
        <taxon>Marinilabiliales</taxon>
        <taxon>Prolixibacteraceae</taxon>
        <taxon>Aquipluma</taxon>
    </lineage>
</organism>
<dbReference type="GO" id="GO:0045493">
    <property type="term" value="P:xylan catabolic process"/>
    <property type="evidence" value="ECO:0007669"/>
    <property type="project" value="UniProtKB-KW"/>
</dbReference>
<evidence type="ECO:0000256" key="6">
    <source>
        <dbReference type="PIRSR" id="PIRSR606710-1"/>
    </source>
</evidence>
<keyword evidence="2" id="KW-0858">Xylan degradation</keyword>
<keyword evidence="2" id="KW-0624">Polysaccharide degradation</keyword>
<proteinExistence type="inferred from homology"/>
<evidence type="ECO:0000256" key="7">
    <source>
        <dbReference type="PIRSR" id="PIRSR606710-2"/>
    </source>
</evidence>
<dbReference type="InterPro" id="IPR023296">
    <property type="entry name" value="Glyco_hydro_beta-prop_sf"/>
</dbReference>
<keyword evidence="10" id="KW-1185">Reference proteome</keyword>
<evidence type="ECO:0000256" key="3">
    <source>
        <dbReference type="ARBA" id="ARBA00022801"/>
    </source>
</evidence>
<dbReference type="InterPro" id="IPR052176">
    <property type="entry name" value="Glycosyl_Hydrlase_43_Enz"/>
</dbReference>
<protein>
    <submittedName>
        <fullName evidence="9">Endo-1,4-beta-xylanase D</fullName>
    </submittedName>
</protein>
<evidence type="ECO:0000256" key="8">
    <source>
        <dbReference type="RuleBase" id="RU361187"/>
    </source>
</evidence>
<keyword evidence="5 8" id="KW-0326">Glycosidase</keyword>
<reference evidence="9" key="1">
    <citation type="journal article" date="2020" name="Int. J. Syst. Evol. Microbiol.">
        <title>Aquipluma nitroreducens gen. nov. sp. nov., a novel facultatively anaerobic bacterium isolated from a freshwater lake.</title>
        <authorList>
            <person name="Watanabe M."/>
            <person name="Kojima H."/>
            <person name="Fukui M."/>
        </authorList>
    </citation>
    <scope>NUCLEOTIDE SEQUENCE</scope>
    <source>
        <strain evidence="9">MeG22</strain>
    </source>
</reference>
<evidence type="ECO:0000256" key="5">
    <source>
        <dbReference type="ARBA" id="ARBA00023295"/>
    </source>
</evidence>